<sequence length="232" mass="26998">LFPSLWTLFILVTKSHALPLGPIEENYDSEESAMNGYDLLRQKRTGMLDVTPNDPIPTQPLIKGYTIYRKRLDWKAAHQVCETKEGHLASFINENDAKEIIEEIFKLSKFTENYDWGKETAEFGLDRRYWIGLTDLFTEGTWVWVGKGKALTYSSMWYPGQPDHITPDGEIKSGRHQHCGSLWNPPYWKLDAEKKPYKRHTFDDLECDRQLYFICELDKAKLDKVESAKNEG</sequence>
<evidence type="ECO:0000313" key="4">
    <source>
        <dbReference type="Proteomes" id="UP000708208"/>
    </source>
</evidence>
<gene>
    <name evidence="3" type="ORF">AFUS01_LOCUS20300</name>
</gene>
<evidence type="ECO:0000256" key="1">
    <source>
        <dbReference type="SAM" id="SignalP"/>
    </source>
</evidence>
<proteinExistence type="predicted"/>
<feature type="signal peptide" evidence="1">
    <location>
        <begin position="1"/>
        <end position="17"/>
    </location>
</feature>
<dbReference type="PROSITE" id="PS50041">
    <property type="entry name" value="C_TYPE_LECTIN_2"/>
    <property type="match status" value="1"/>
</dbReference>
<evidence type="ECO:0000259" key="2">
    <source>
        <dbReference type="PROSITE" id="PS50041"/>
    </source>
</evidence>
<dbReference type="AlphaFoldDB" id="A0A8J2KU93"/>
<comment type="caution">
    <text evidence="3">The sequence shown here is derived from an EMBL/GenBank/DDBJ whole genome shotgun (WGS) entry which is preliminary data.</text>
</comment>
<organism evidence="3 4">
    <name type="scientific">Allacma fusca</name>
    <dbReference type="NCBI Taxonomy" id="39272"/>
    <lineage>
        <taxon>Eukaryota</taxon>
        <taxon>Metazoa</taxon>
        <taxon>Ecdysozoa</taxon>
        <taxon>Arthropoda</taxon>
        <taxon>Hexapoda</taxon>
        <taxon>Collembola</taxon>
        <taxon>Symphypleona</taxon>
        <taxon>Sminthuridae</taxon>
        <taxon>Allacma</taxon>
    </lineage>
</organism>
<dbReference type="PANTHER" id="PTHR22803">
    <property type="entry name" value="MANNOSE, PHOSPHOLIPASE, LECTIN RECEPTOR RELATED"/>
    <property type="match status" value="1"/>
</dbReference>
<keyword evidence="4" id="KW-1185">Reference proteome</keyword>
<reference evidence="3" key="1">
    <citation type="submission" date="2021-06" db="EMBL/GenBank/DDBJ databases">
        <authorList>
            <person name="Hodson N. C."/>
            <person name="Mongue J. A."/>
            <person name="Jaron S. K."/>
        </authorList>
    </citation>
    <scope>NUCLEOTIDE SEQUENCE</scope>
</reference>
<accession>A0A8J2KU93</accession>
<dbReference type="InterPro" id="IPR050111">
    <property type="entry name" value="C-type_lectin/snaclec_domain"/>
</dbReference>
<dbReference type="OrthoDB" id="7357196at2759"/>
<dbReference type="Pfam" id="PF00059">
    <property type="entry name" value="Lectin_C"/>
    <property type="match status" value="1"/>
</dbReference>
<dbReference type="InterPro" id="IPR001304">
    <property type="entry name" value="C-type_lectin-like"/>
</dbReference>
<dbReference type="Proteomes" id="UP000708208">
    <property type="component" value="Unassembled WGS sequence"/>
</dbReference>
<keyword evidence="1" id="KW-0732">Signal</keyword>
<dbReference type="EMBL" id="CAJVCH010218392">
    <property type="protein sequence ID" value="CAG7731726.1"/>
    <property type="molecule type" value="Genomic_DNA"/>
</dbReference>
<name>A0A8J2KU93_9HEXA</name>
<feature type="non-terminal residue" evidence="3">
    <location>
        <position position="1"/>
    </location>
</feature>
<feature type="domain" description="C-type lectin" evidence="2">
    <location>
        <begin position="65"/>
        <end position="216"/>
    </location>
</feature>
<evidence type="ECO:0000313" key="3">
    <source>
        <dbReference type="EMBL" id="CAG7731726.1"/>
    </source>
</evidence>
<dbReference type="SMART" id="SM00034">
    <property type="entry name" value="CLECT"/>
    <property type="match status" value="1"/>
</dbReference>
<feature type="chain" id="PRO_5035275167" description="C-type lectin domain-containing protein" evidence="1">
    <location>
        <begin position="18"/>
        <end position="232"/>
    </location>
</feature>
<dbReference type="CDD" id="cd00037">
    <property type="entry name" value="CLECT"/>
    <property type="match status" value="1"/>
</dbReference>
<protein>
    <recommendedName>
        <fullName evidence="2">C-type lectin domain-containing protein</fullName>
    </recommendedName>
</protein>